<organism evidence="1 2">
    <name type="scientific">Armillaria luteobubalina</name>
    <dbReference type="NCBI Taxonomy" id="153913"/>
    <lineage>
        <taxon>Eukaryota</taxon>
        <taxon>Fungi</taxon>
        <taxon>Dikarya</taxon>
        <taxon>Basidiomycota</taxon>
        <taxon>Agaricomycotina</taxon>
        <taxon>Agaricomycetes</taxon>
        <taxon>Agaricomycetidae</taxon>
        <taxon>Agaricales</taxon>
        <taxon>Marasmiineae</taxon>
        <taxon>Physalacriaceae</taxon>
        <taxon>Armillaria</taxon>
    </lineage>
</organism>
<reference evidence="1" key="1">
    <citation type="submission" date="2023-06" db="EMBL/GenBank/DDBJ databases">
        <authorList>
            <consortium name="Lawrence Berkeley National Laboratory"/>
            <person name="Ahrendt S."/>
            <person name="Sahu N."/>
            <person name="Indic B."/>
            <person name="Wong-Bajracharya J."/>
            <person name="Merenyi Z."/>
            <person name="Ke H.-M."/>
            <person name="Monk M."/>
            <person name="Kocsube S."/>
            <person name="Drula E."/>
            <person name="Lipzen A."/>
            <person name="Balint B."/>
            <person name="Henrissat B."/>
            <person name="Andreopoulos B."/>
            <person name="Martin F.M."/>
            <person name="Harder C.B."/>
            <person name="Rigling D."/>
            <person name="Ford K.L."/>
            <person name="Foster G.D."/>
            <person name="Pangilinan J."/>
            <person name="Papanicolaou A."/>
            <person name="Barry K."/>
            <person name="LaButti K."/>
            <person name="Viragh M."/>
            <person name="Koriabine M."/>
            <person name="Yan M."/>
            <person name="Riley R."/>
            <person name="Champramary S."/>
            <person name="Plett K.L."/>
            <person name="Tsai I.J."/>
            <person name="Slot J."/>
            <person name="Sipos G."/>
            <person name="Plett J."/>
            <person name="Nagy L.G."/>
            <person name="Grigoriev I.V."/>
        </authorList>
    </citation>
    <scope>NUCLEOTIDE SEQUENCE</scope>
    <source>
        <strain evidence="1">HWK02</strain>
    </source>
</reference>
<sequence length="159" mass="17901">MRGASSSVKQRVVDLPISPCKKLSNSEGNNDEIPHDYDNDAQAYSYHLDPQVYALAMARDMEDAAMAPHKWVYTSCIHWNSDYFDKTLLQNLACSDGTILDWLYMLALPAQDMSTVLEKNSPTIWKGSKATARDLDMSTEVLCPLYTCGIPERISLKVY</sequence>
<keyword evidence="2" id="KW-1185">Reference proteome</keyword>
<dbReference type="AlphaFoldDB" id="A0AA39QAL2"/>
<proteinExistence type="predicted"/>
<accession>A0AA39QAL2</accession>
<comment type="caution">
    <text evidence="1">The sequence shown here is derived from an EMBL/GenBank/DDBJ whole genome shotgun (WGS) entry which is preliminary data.</text>
</comment>
<evidence type="ECO:0000313" key="2">
    <source>
        <dbReference type="Proteomes" id="UP001175228"/>
    </source>
</evidence>
<evidence type="ECO:0000313" key="1">
    <source>
        <dbReference type="EMBL" id="KAK0499342.1"/>
    </source>
</evidence>
<dbReference type="EMBL" id="JAUEPU010000009">
    <property type="protein sequence ID" value="KAK0499342.1"/>
    <property type="molecule type" value="Genomic_DNA"/>
</dbReference>
<protein>
    <submittedName>
        <fullName evidence="1">Uncharacterized protein</fullName>
    </submittedName>
</protein>
<dbReference type="Proteomes" id="UP001175228">
    <property type="component" value="Unassembled WGS sequence"/>
</dbReference>
<gene>
    <name evidence="1" type="ORF">EDD18DRAFT_1102708</name>
</gene>
<name>A0AA39QAL2_9AGAR</name>